<dbReference type="AlphaFoldDB" id="A0ABD0LCA7"/>
<proteinExistence type="predicted"/>
<name>A0ABD0LCA7_9CAEN</name>
<comment type="caution">
    <text evidence="1">The sequence shown here is derived from an EMBL/GenBank/DDBJ whole genome shotgun (WGS) entry which is preliminary data.</text>
</comment>
<reference evidence="1 2" key="1">
    <citation type="journal article" date="2023" name="Sci. Data">
        <title>Genome assembly of the Korean intertidal mud-creeper Batillaria attramentaria.</title>
        <authorList>
            <person name="Patra A.K."/>
            <person name="Ho P.T."/>
            <person name="Jun S."/>
            <person name="Lee S.J."/>
            <person name="Kim Y."/>
            <person name="Won Y.J."/>
        </authorList>
    </citation>
    <scope>NUCLEOTIDE SEQUENCE [LARGE SCALE GENOMIC DNA]</scope>
    <source>
        <strain evidence="1">Wonlab-2016</strain>
    </source>
</reference>
<evidence type="ECO:0000313" key="2">
    <source>
        <dbReference type="Proteomes" id="UP001519460"/>
    </source>
</evidence>
<evidence type="ECO:0000313" key="1">
    <source>
        <dbReference type="EMBL" id="KAK7496617.1"/>
    </source>
</evidence>
<protein>
    <submittedName>
        <fullName evidence="1">Uncharacterized protein</fullName>
    </submittedName>
</protein>
<organism evidence="1 2">
    <name type="scientific">Batillaria attramentaria</name>
    <dbReference type="NCBI Taxonomy" id="370345"/>
    <lineage>
        <taxon>Eukaryota</taxon>
        <taxon>Metazoa</taxon>
        <taxon>Spiralia</taxon>
        <taxon>Lophotrochozoa</taxon>
        <taxon>Mollusca</taxon>
        <taxon>Gastropoda</taxon>
        <taxon>Caenogastropoda</taxon>
        <taxon>Sorbeoconcha</taxon>
        <taxon>Cerithioidea</taxon>
        <taxon>Batillariidae</taxon>
        <taxon>Batillaria</taxon>
    </lineage>
</organism>
<sequence length="159" mass="17813">MREGGRNITSETDFQSNVHSICFSAYSYTVECAAHLSQVNHTRLCCWASQARSAVSKLPKINQMHNLFMPNTKEMDSPMRMGTRSGSESLEATANVCSLSLSLHFTHCTLTRHALSRLARAKQLCCEKYTLALSGVSDMPEFLLQGSLVHECDRWVHET</sequence>
<keyword evidence="2" id="KW-1185">Reference proteome</keyword>
<gene>
    <name evidence="1" type="ORF">BaRGS_00012269</name>
</gene>
<accession>A0ABD0LCA7</accession>
<dbReference type="EMBL" id="JACVVK020000066">
    <property type="protein sequence ID" value="KAK7496617.1"/>
    <property type="molecule type" value="Genomic_DNA"/>
</dbReference>
<dbReference type="Proteomes" id="UP001519460">
    <property type="component" value="Unassembled WGS sequence"/>
</dbReference>